<gene>
    <name evidence="2" type="ORF">MYCFIDRAFT_6915</name>
</gene>
<reference evidence="2 3" key="1">
    <citation type="journal article" date="2012" name="PLoS Pathog.">
        <title>Diverse lifestyles and strategies of plant pathogenesis encoded in the genomes of eighteen Dothideomycetes fungi.</title>
        <authorList>
            <person name="Ohm R.A."/>
            <person name="Feau N."/>
            <person name="Henrissat B."/>
            <person name="Schoch C.L."/>
            <person name="Horwitz B.A."/>
            <person name="Barry K.W."/>
            <person name="Condon B.J."/>
            <person name="Copeland A.C."/>
            <person name="Dhillon B."/>
            <person name="Glaser F."/>
            <person name="Hesse C.N."/>
            <person name="Kosti I."/>
            <person name="LaButti K."/>
            <person name="Lindquist E.A."/>
            <person name="Lucas S."/>
            <person name="Salamov A.A."/>
            <person name="Bradshaw R.E."/>
            <person name="Ciuffetti L."/>
            <person name="Hamelin R.C."/>
            <person name="Kema G.H.J."/>
            <person name="Lawrence C."/>
            <person name="Scott J.A."/>
            <person name="Spatafora J.W."/>
            <person name="Turgeon B.G."/>
            <person name="de Wit P.J.G.M."/>
            <person name="Zhong S."/>
            <person name="Goodwin S.B."/>
            <person name="Grigoriev I.V."/>
        </authorList>
    </citation>
    <scope>NUCLEOTIDE SEQUENCE [LARGE SCALE GENOMIC DNA]</scope>
    <source>
        <strain evidence="2 3">CIRAD86</strain>
    </source>
</reference>
<dbReference type="Proteomes" id="UP000016932">
    <property type="component" value="Unassembled WGS sequence"/>
</dbReference>
<proteinExistence type="predicted"/>
<dbReference type="RefSeq" id="XP_007924179.1">
    <property type="nucleotide sequence ID" value="XM_007925988.1"/>
</dbReference>
<evidence type="ECO:0000313" key="3">
    <source>
        <dbReference type="Proteomes" id="UP000016932"/>
    </source>
</evidence>
<dbReference type="HOGENOM" id="CLU_1627851_0_0_1"/>
<dbReference type="KEGG" id="pfj:MYCFIDRAFT_6915"/>
<dbReference type="STRING" id="383855.M2Z4I5"/>
<dbReference type="AlphaFoldDB" id="M2Z4I5"/>
<feature type="non-terminal residue" evidence="2">
    <location>
        <position position="1"/>
    </location>
</feature>
<dbReference type="PROSITE" id="PS50097">
    <property type="entry name" value="BTB"/>
    <property type="match status" value="1"/>
</dbReference>
<feature type="domain" description="BTB" evidence="1">
    <location>
        <begin position="9"/>
        <end position="68"/>
    </location>
</feature>
<feature type="non-terminal residue" evidence="2">
    <location>
        <position position="135"/>
    </location>
</feature>
<dbReference type="InterPro" id="IPR000210">
    <property type="entry name" value="BTB/POZ_dom"/>
</dbReference>
<protein>
    <recommendedName>
        <fullName evidence="1">BTB domain-containing protein</fullName>
    </recommendedName>
</protein>
<dbReference type="GeneID" id="19340891"/>
<dbReference type="SUPFAM" id="SSF54695">
    <property type="entry name" value="POZ domain"/>
    <property type="match status" value="1"/>
</dbReference>
<evidence type="ECO:0000313" key="2">
    <source>
        <dbReference type="EMBL" id="EME84715.1"/>
    </source>
</evidence>
<dbReference type="PANTHER" id="PTHR47843:SF5">
    <property type="entry name" value="BTB_POZ DOMAIN PROTEIN"/>
    <property type="match status" value="1"/>
</dbReference>
<evidence type="ECO:0000259" key="1">
    <source>
        <dbReference type="PROSITE" id="PS50097"/>
    </source>
</evidence>
<name>M2Z4I5_PSEFD</name>
<dbReference type="CDD" id="cd18186">
    <property type="entry name" value="BTB_POZ_ZBTB_KLHL-like"/>
    <property type="match status" value="1"/>
</dbReference>
<dbReference type="PANTHER" id="PTHR47843">
    <property type="entry name" value="BTB DOMAIN-CONTAINING PROTEIN-RELATED"/>
    <property type="match status" value="1"/>
</dbReference>
<accession>M2Z4I5</accession>
<dbReference type="EMBL" id="KB446557">
    <property type="protein sequence ID" value="EME84715.1"/>
    <property type="molecule type" value="Genomic_DNA"/>
</dbReference>
<keyword evidence="3" id="KW-1185">Reference proteome</keyword>
<dbReference type="eggNOG" id="ENOG502SQDU">
    <property type="taxonomic scope" value="Eukaryota"/>
</dbReference>
<dbReference type="VEuPathDB" id="FungiDB:MYCFIDRAFT_6915"/>
<organism evidence="2 3">
    <name type="scientific">Pseudocercospora fijiensis (strain CIRAD86)</name>
    <name type="common">Black leaf streak disease fungus</name>
    <name type="synonym">Mycosphaerella fijiensis</name>
    <dbReference type="NCBI Taxonomy" id="383855"/>
    <lineage>
        <taxon>Eukaryota</taxon>
        <taxon>Fungi</taxon>
        <taxon>Dikarya</taxon>
        <taxon>Ascomycota</taxon>
        <taxon>Pezizomycotina</taxon>
        <taxon>Dothideomycetes</taxon>
        <taxon>Dothideomycetidae</taxon>
        <taxon>Mycosphaerellales</taxon>
        <taxon>Mycosphaerellaceae</taxon>
        <taxon>Pseudocercospora</taxon>
    </lineage>
</organism>
<dbReference type="Pfam" id="PF00651">
    <property type="entry name" value="BTB"/>
    <property type="match status" value="1"/>
</dbReference>
<dbReference type="SMART" id="SM00225">
    <property type="entry name" value="BTB"/>
    <property type="match status" value="1"/>
</dbReference>
<dbReference type="Gene3D" id="3.30.710.10">
    <property type="entry name" value="Potassium Channel Kv1.1, Chain A"/>
    <property type="match status" value="1"/>
</dbReference>
<dbReference type="OrthoDB" id="3649185at2759"/>
<dbReference type="InterPro" id="IPR011333">
    <property type="entry name" value="SKP1/BTB/POZ_sf"/>
</dbReference>
<sequence length="135" mass="15311">RLFHDPQYSDLTIECQGRRWSAHKSIISSRCTFFAKACDGRFKEGLEGEISLPADDPHAVHAMLSFIYQCDYDDAGPDMECDAGMPPILLNVGVAVIAHKYDLPELSSLALRKFTNRAQTEWRSQKFARAVRDIY</sequence>